<gene>
    <name evidence="3" type="ORF">Kpho02_51950</name>
</gene>
<dbReference type="AlphaFoldDB" id="A0A9W6QCI1"/>
<dbReference type="Pfam" id="PF19853">
    <property type="entry name" value="DUF6328"/>
    <property type="match status" value="1"/>
</dbReference>
<feature type="region of interest" description="Disordered" evidence="1">
    <location>
        <begin position="165"/>
        <end position="184"/>
    </location>
</feature>
<evidence type="ECO:0000313" key="4">
    <source>
        <dbReference type="Proteomes" id="UP001165041"/>
    </source>
</evidence>
<protein>
    <submittedName>
        <fullName evidence="3">Uncharacterized protein</fullName>
    </submittedName>
</protein>
<accession>A0A9W6QCI1</accession>
<feature type="region of interest" description="Disordered" evidence="1">
    <location>
        <begin position="1"/>
        <end position="23"/>
    </location>
</feature>
<feature type="transmembrane region" description="Helical" evidence="2">
    <location>
        <begin position="133"/>
        <end position="159"/>
    </location>
</feature>
<dbReference type="InterPro" id="IPR046291">
    <property type="entry name" value="DUF6328"/>
</dbReference>
<dbReference type="Proteomes" id="UP001165041">
    <property type="component" value="Unassembled WGS sequence"/>
</dbReference>
<feature type="transmembrane region" description="Helical" evidence="2">
    <location>
        <begin position="64"/>
        <end position="86"/>
    </location>
</feature>
<feature type="transmembrane region" description="Helical" evidence="2">
    <location>
        <begin position="106"/>
        <end position="127"/>
    </location>
</feature>
<feature type="transmembrane region" description="Helical" evidence="2">
    <location>
        <begin position="32"/>
        <end position="52"/>
    </location>
</feature>
<sequence>MDDSAQSGGGPGRDESPQERADRQWDEMLQEVRVAQTGAQILFGFLLSVAFTPRFASLGGFDKGLYTVTVVLGACATASLIAPVSFHRLLAGHDLKPVLVRTGSRLIGLGLTLLALTIGCALLLLLRTATGNAVLAATVSACAVAYFAATWLVLPFLLLRHEERRQEERRREGDRPGERRSGGR</sequence>
<keyword evidence="2" id="KW-1133">Transmembrane helix</keyword>
<dbReference type="EMBL" id="BSSA01000020">
    <property type="protein sequence ID" value="GLW72896.1"/>
    <property type="molecule type" value="Genomic_DNA"/>
</dbReference>
<keyword evidence="2" id="KW-0812">Transmembrane</keyword>
<evidence type="ECO:0000256" key="2">
    <source>
        <dbReference type="SAM" id="Phobius"/>
    </source>
</evidence>
<organism evidence="3 4">
    <name type="scientific">Kitasatospora phosalacinea</name>
    <dbReference type="NCBI Taxonomy" id="2065"/>
    <lineage>
        <taxon>Bacteria</taxon>
        <taxon>Bacillati</taxon>
        <taxon>Actinomycetota</taxon>
        <taxon>Actinomycetes</taxon>
        <taxon>Kitasatosporales</taxon>
        <taxon>Streptomycetaceae</taxon>
        <taxon>Kitasatospora</taxon>
    </lineage>
</organism>
<comment type="caution">
    <text evidence="3">The sequence shown here is derived from an EMBL/GenBank/DDBJ whole genome shotgun (WGS) entry which is preliminary data.</text>
</comment>
<reference evidence="3" key="1">
    <citation type="submission" date="2023-02" db="EMBL/GenBank/DDBJ databases">
        <title>Kitasatospora phosalacinea NBRC 14627.</title>
        <authorList>
            <person name="Ichikawa N."/>
            <person name="Sato H."/>
            <person name="Tonouchi N."/>
        </authorList>
    </citation>
    <scope>NUCLEOTIDE SEQUENCE</scope>
    <source>
        <strain evidence="3">NBRC 14627</strain>
    </source>
</reference>
<proteinExistence type="predicted"/>
<dbReference type="RefSeq" id="WP_285738570.1">
    <property type="nucleotide sequence ID" value="NZ_BSSA01000020.1"/>
</dbReference>
<feature type="compositionally biased region" description="Basic and acidic residues" evidence="1">
    <location>
        <begin position="12"/>
        <end position="23"/>
    </location>
</feature>
<evidence type="ECO:0000313" key="3">
    <source>
        <dbReference type="EMBL" id="GLW72896.1"/>
    </source>
</evidence>
<keyword evidence="2" id="KW-0472">Membrane</keyword>
<evidence type="ECO:0000256" key="1">
    <source>
        <dbReference type="SAM" id="MobiDB-lite"/>
    </source>
</evidence>
<name>A0A9W6QCI1_9ACTN</name>